<keyword evidence="2" id="KW-0067">ATP-binding</keyword>
<comment type="caution">
    <text evidence="2">The sequence shown here is derived from an EMBL/GenBank/DDBJ whole genome shotgun (WGS) entry which is preliminary data.</text>
</comment>
<dbReference type="EMBL" id="ARXZ02000024">
    <property type="protein sequence ID" value="ERH97765.1"/>
    <property type="molecule type" value="Genomic_DNA"/>
</dbReference>
<dbReference type="AlphaFoldDB" id="A0AAN4HDR1"/>
<dbReference type="EC" id="3.6.3.-" evidence="2"/>
<feature type="domain" description="ABC transporter" evidence="1">
    <location>
        <begin position="27"/>
        <end position="99"/>
    </location>
</feature>
<dbReference type="Gene3D" id="3.40.50.300">
    <property type="entry name" value="P-loop containing nucleotide triphosphate hydrolases"/>
    <property type="match status" value="1"/>
</dbReference>
<protein>
    <submittedName>
        <fullName evidence="2">Lipoprotein-releasing system ATP-binding protein LolD</fullName>
        <ecNumber evidence="2">3.6.3.-</ecNumber>
    </submittedName>
</protein>
<evidence type="ECO:0000313" key="3">
    <source>
        <dbReference type="Proteomes" id="UP000013487"/>
    </source>
</evidence>
<keyword evidence="2" id="KW-0378">Hydrolase</keyword>
<sequence length="104" mass="11307">MLSKQAILQVEKIKKSYETEAGTIQILKGLSTQFYSGEVVSIIGPSGSGKSTLLGILGSLDTPTEGRIIIEQQDITSMSEEKLADFRAKKIGFVFQSYNCATRS</sequence>
<dbReference type="PANTHER" id="PTHR42798:SF6">
    <property type="entry name" value="CELL DIVISION ATP-BINDING PROTEIN FTSE"/>
    <property type="match status" value="1"/>
</dbReference>
<evidence type="ECO:0000259" key="1">
    <source>
        <dbReference type="Pfam" id="PF00005"/>
    </source>
</evidence>
<evidence type="ECO:0000313" key="2">
    <source>
        <dbReference type="EMBL" id="ERH97765.1"/>
    </source>
</evidence>
<keyword evidence="2" id="KW-0547">Nucleotide-binding</keyword>
<dbReference type="Pfam" id="PF00005">
    <property type="entry name" value="ABC_tran"/>
    <property type="match status" value="1"/>
</dbReference>
<name>A0AAN4HDR1_BACTU</name>
<dbReference type="SUPFAM" id="SSF52540">
    <property type="entry name" value="P-loop containing nucleoside triphosphate hydrolases"/>
    <property type="match status" value="1"/>
</dbReference>
<dbReference type="PANTHER" id="PTHR42798">
    <property type="entry name" value="LIPOPROTEIN-RELEASING SYSTEM ATP-BINDING PROTEIN LOLD"/>
    <property type="match status" value="1"/>
</dbReference>
<proteinExistence type="predicted"/>
<accession>A0AAN4HDR1</accession>
<dbReference type="RefSeq" id="WP_021036197.1">
    <property type="nucleotide sequence ID" value="NZ_ARXZ02000024.1"/>
</dbReference>
<keyword evidence="2" id="KW-0449">Lipoprotein</keyword>
<reference evidence="2 3" key="1">
    <citation type="journal article" date="2013" name="Genome Announc.">
        <title>Draft Genome Sequence of Bacillus thuringiensis var. thuringiensis Strain T01-328, a Brazilian Isolate That Produces a Soluble Pesticide Protein, Cry1Ia.</title>
        <authorList>
            <person name="Varani A.M."/>
            <person name="Lemos M.V."/>
            <person name="Fernandes C.C."/>
            <person name="Lemos E.G."/>
            <person name="Alves E.C."/>
            <person name="Desiderio J.A."/>
        </authorList>
    </citation>
    <scope>NUCLEOTIDE SEQUENCE [LARGE SCALE GENOMIC DNA]</scope>
    <source>
        <strain evidence="2 3">T01-328</strain>
    </source>
</reference>
<organism evidence="2 3">
    <name type="scientific">Bacillus thuringiensis T01-328</name>
    <dbReference type="NCBI Taxonomy" id="1324966"/>
    <lineage>
        <taxon>Bacteria</taxon>
        <taxon>Bacillati</taxon>
        <taxon>Bacillota</taxon>
        <taxon>Bacilli</taxon>
        <taxon>Bacillales</taxon>
        <taxon>Bacillaceae</taxon>
        <taxon>Bacillus</taxon>
        <taxon>Bacillus cereus group</taxon>
    </lineage>
</organism>
<dbReference type="Proteomes" id="UP000013487">
    <property type="component" value="Unassembled WGS sequence"/>
</dbReference>
<dbReference type="InterPro" id="IPR003439">
    <property type="entry name" value="ABC_transporter-like_ATP-bd"/>
</dbReference>
<dbReference type="InterPro" id="IPR027417">
    <property type="entry name" value="P-loop_NTPase"/>
</dbReference>
<dbReference type="GO" id="GO:0005524">
    <property type="term" value="F:ATP binding"/>
    <property type="evidence" value="ECO:0007669"/>
    <property type="project" value="UniProtKB-KW"/>
</dbReference>
<dbReference type="GO" id="GO:0016887">
    <property type="term" value="F:ATP hydrolysis activity"/>
    <property type="evidence" value="ECO:0007669"/>
    <property type="project" value="InterPro"/>
</dbReference>
<gene>
    <name evidence="2" type="ORF">BTCBT_006066</name>
</gene>